<keyword evidence="3" id="KW-1185">Reference proteome</keyword>
<name>A0A345DQC2_9MOLU</name>
<dbReference type="Proteomes" id="UP000253689">
    <property type="component" value="Chromosome"/>
</dbReference>
<evidence type="ECO:0000313" key="3">
    <source>
        <dbReference type="Proteomes" id="UP000253689"/>
    </source>
</evidence>
<feature type="signal peptide" evidence="1">
    <location>
        <begin position="1"/>
        <end position="20"/>
    </location>
</feature>
<dbReference type="AlphaFoldDB" id="A0A345DQC2"/>
<keyword evidence="1" id="KW-0732">Signal</keyword>
<evidence type="ECO:0008006" key="4">
    <source>
        <dbReference type="Google" id="ProtNLM"/>
    </source>
</evidence>
<organism evidence="2 3">
    <name type="scientific">Spiroplasma phoeniceum P40</name>
    <dbReference type="NCBI Taxonomy" id="1276259"/>
    <lineage>
        <taxon>Bacteria</taxon>
        <taxon>Bacillati</taxon>
        <taxon>Mycoplasmatota</taxon>
        <taxon>Mollicutes</taxon>
        <taxon>Entomoplasmatales</taxon>
        <taxon>Spiroplasmataceae</taxon>
        <taxon>Spiroplasma</taxon>
    </lineage>
</organism>
<protein>
    <recommendedName>
        <fullName evidence="4">Lipoprotein</fullName>
    </recommendedName>
</protein>
<evidence type="ECO:0000256" key="1">
    <source>
        <dbReference type="SAM" id="SignalP"/>
    </source>
</evidence>
<feature type="chain" id="PRO_5016889889" description="Lipoprotein" evidence="1">
    <location>
        <begin position="21"/>
        <end position="106"/>
    </location>
</feature>
<proteinExistence type="predicted"/>
<gene>
    <name evidence="2" type="ORF">SDAV_001446</name>
</gene>
<accession>A0A345DQC2</accession>
<dbReference type="KEGG" id="sphh:SDAV_001446"/>
<evidence type="ECO:0000313" key="2">
    <source>
        <dbReference type="EMBL" id="AXF96413.1"/>
    </source>
</evidence>
<reference evidence="3" key="1">
    <citation type="submission" date="2018-07" db="EMBL/GenBank/DDBJ databases">
        <title>Complete Genome Sequence of Spiroplasma phoeniceum.</title>
        <authorList>
            <person name="Davis R.E."/>
            <person name="Shao J.Y."/>
            <person name="Zhao Y."/>
            <person name="Silver A."/>
            <person name="Stump z."/>
            <person name="Gasparich G."/>
        </authorList>
    </citation>
    <scope>NUCLEOTIDE SEQUENCE [LARGE SCALE GENOMIC DNA]</scope>
    <source>
        <strain evidence="3">P40</strain>
    </source>
</reference>
<dbReference type="EMBL" id="CP031088">
    <property type="protein sequence ID" value="AXF96413.1"/>
    <property type="molecule type" value="Genomic_DNA"/>
</dbReference>
<sequence length="106" mass="12275">MKRLLTIFSAFVLGSGSAFGVTICKTRPKHIIYDEEVNTNKDLEIWNQIKDEAKQTFKAWWDTNATVDINDYPDQIPFFTDLVTAVEKTENSLSLTREEKLRTIFL</sequence>